<reference evidence="3 4" key="1">
    <citation type="submission" date="2019-09" db="EMBL/GenBank/DDBJ databases">
        <title>Bird 10,000 Genomes (B10K) Project - Family phase.</title>
        <authorList>
            <person name="Zhang G."/>
        </authorList>
    </citation>
    <scope>NUCLEOTIDE SEQUENCE [LARGE SCALE GENOMIC DNA]</scope>
    <source>
        <strain evidence="3">B10K-DU-029-46</strain>
    </source>
</reference>
<evidence type="ECO:0000313" key="3">
    <source>
        <dbReference type="EMBL" id="NXU49801.1"/>
    </source>
</evidence>
<dbReference type="Pfam" id="PF15232">
    <property type="entry name" value="DUF4585"/>
    <property type="match status" value="1"/>
</dbReference>
<proteinExistence type="predicted"/>
<feature type="region of interest" description="Disordered" evidence="1">
    <location>
        <begin position="115"/>
        <end position="200"/>
    </location>
</feature>
<feature type="compositionally biased region" description="Polar residues" evidence="1">
    <location>
        <begin position="158"/>
        <end position="167"/>
    </location>
</feature>
<name>A0A7L3L7Z9_9CHAR</name>
<organism evidence="3 4">
    <name type="scientific">Turnix velox</name>
    <name type="common">Little buttonquail</name>
    <dbReference type="NCBI Taxonomy" id="2529409"/>
    <lineage>
        <taxon>Eukaryota</taxon>
        <taxon>Metazoa</taxon>
        <taxon>Chordata</taxon>
        <taxon>Craniata</taxon>
        <taxon>Vertebrata</taxon>
        <taxon>Euteleostomi</taxon>
        <taxon>Archelosauria</taxon>
        <taxon>Archosauria</taxon>
        <taxon>Dinosauria</taxon>
        <taxon>Saurischia</taxon>
        <taxon>Theropoda</taxon>
        <taxon>Coelurosauria</taxon>
        <taxon>Aves</taxon>
        <taxon>Neognathae</taxon>
        <taxon>Neoaves</taxon>
        <taxon>Charadriiformes</taxon>
        <taxon>Turnicidae</taxon>
        <taxon>Turnix</taxon>
    </lineage>
</organism>
<evidence type="ECO:0000256" key="1">
    <source>
        <dbReference type="SAM" id="MobiDB-lite"/>
    </source>
</evidence>
<dbReference type="EMBL" id="VZTY01007806">
    <property type="protein sequence ID" value="NXU49801.1"/>
    <property type="molecule type" value="Genomic_DNA"/>
</dbReference>
<feature type="non-terminal residue" evidence="3">
    <location>
        <position position="200"/>
    </location>
</feature>
<dbReference type="InterPro" id="IPR027838">
    <property type="entry name" value="DUF4585"/>
</dbReference>
<dbReference type="PANTHER" id="PTHR33775:SF1">
    <property type="entry name" value="PROLINE-RICH BASIC PROTEIN 1"/>
    <property type="match status" value="1"/>
</dbReference>
<protein>
    <submittedName>
        <fullName evidence="3">PROB1 protein</fullName>
    </submittedName>
</protein>
<dbReference type="PANTHER" id="PTHR33775">
    <property type="entry name" value="CARDIAC-ENRICHED FHL2-INTERACTING PROTEIN-RELATED"/>
    <property type="match status" value="1"/>
</dbReference>
<accession>A0A7L3L7Z9</accession>
<dbReference type="InterPro" id="IPR052303">
    <property type="entry name" value="CEFIP"/>
</dbReference>
<dbReference type="Proteomes" id="UP000582182">
    <property type="component" value="Unassembled WGS sequence"/>
</dbReference>
<comment type="caution">
    <text evidence="3">The sequence shown here is derived from an EMBL/GenBank/DDBJ whole genome shotgun (WGS) entry which is preliminary data.</text>
</comment>
<dbReference type="OrthoDB" id="8945866at2759"/>
<gene>
    <name evidence="3" type="primary">Prob1</name>
    <name evidence="3" type="ORF">TURVEL_R13994</name>
</gene>
<feature type="domain" description="DUF4585" evidence="2">
    <location>
        <begin position="173"/>
        <end position="200"/>
    </location>
</feature>
<keyword evidence="4" id="KW-1185">Reference proteome</keyword>
<dbReference type="GO" id="GO:0005654">
    <property type="term" value="C:nucleoplasm"/>
    <property type="evidence" value="ECO:0007669"/>
    <property type="project" value="TreeGrafter"/>
</dbReference>
<sequence>TSFGAPLTSNPTKSFGTPLIPYPSSASFGTPLVPNPSSTSFGSTLVPSMAGSSLGFPLIPNPASSSFGSPLVTNTIPTTLEHPSVSSSSFGFPLANPGSALLATSVPRMASGEAALGKPSLEGPAAAEHPVPLPPAQPQPHLEDTPHFLRRTEGASPGQKSTQSPTKSFAPHQRMLIDPDSGKCYYMEAPRQPQLKTLYD</sequence>
<evidence type="ECO:0000259" key="2">
    <source>
        <dbReference type="Pfam" id="PF15232"/>
    </source>
</evidence>
<feature type="non-terminal residue" evidence="3">
    <location>
        <position position="1"/>
    </location>
</feature>
<dbReference type="AlphaFoldDB" id="A0A7L3L7Z9"/>
<feature type="compositionally biased region" description="Basic and acidic residues" evidence="1">
    <location>
        <begin position="141"/>
        <end position="153"/>
    </location>
</feature>
<evidence type="ECO:0000313" key="4">
    <source>
        <dbReference type="Proteomes" id="UP000582182"/>
    </source>
</evidence>